<evidence type="ECO:0000256" key="1">
    <source>
        <dbReference type="SAM" id="SignalP"/>
    </source>
</evidence>
<sequence length="313" mass="32650">MRSVLSIVSFAAVASALVASPRPRDASQGRTANVIIGNDWGKSLTVTTTNNKSMSKALQSPLKITSSTPSTYSIQSSDQGGFTLSFQADGSKLSAATFDLGSKTGYTLSSSNPTTQLGVLAAPAGSQPDYKFYIFSGQGDGTSTVQNLIDTKLMPKLQGIKSSPVKLSVQGVDATITDVINPVVKSTYATLAWSFLDVTVNTIITFSGQIKLTVTYQGTTKDVTVTVTNFTLLVTGSGTVTNLSSIKVSRAQASVDVLSSDNTDFLVAVVRALYPALASVLGDTFKLGSVINTSENANVITLVNNAIQKFASG</sequence>
<dbReference type="Proteomes" id="UP001365542">
    <property type="component" value="Unassembled WGS sequence"/>
</dbReference>
<name>A0AAV9X8Z6_9PEZI</name>
<protein>
    <submittedName>
        <fullName evidence="2">Uncharacterized protein</fullName>
    </submittedName>
</protein>
<comment type="caution">
    <text evidence="2">The sequence shown here is derived from an EMBL/GenBank/DDBJ whole genome shotgun (WGS) entry which is preliminary data.</text>
</comment>
<feature type="chain" id="PRO_5043979131" evidence="1">
    <location>
        <begin position="17"/>
        <end position="313"/>
    </location>
</feature>
<accession>A0AAV9X8Z6</accession>
<keyword evidence="3" id="KW-1185">Reference proteome</keyword>
<dbReference type="EMBL" id="JAVHJO010000011">
    <property type="protein sequence ID" value="KAK6533814.1"/>
    <property type="molecule type" value="Genomic_DNA"/>
</dbReference>
<feature type="signal peptide" evidence="1">
    <location>
        <begin position="1"/>
        <end position="16"/>
    </location>
</feature>
<dbReference type="AlphaFoldDB" id="A0AAV9X8Z6"/>
<reference evidence="2 3" key="1">
    <citation type="submission" date="2019-10" db="EMBL/GenBank/DDBJ databases">
        <authorList>
            <person name="Palmer J.M."/>
        </authorList>
    </citation>
    <scope>NUCLEOTIDE SEQUENCE [LARGE SCALE GENOMIC DNA]</scope>
    <source>
        <strain evidence="2 3">TWF694</strain>
    </source>
</reference>
<proteinExistence type="predicted"/>
<organism evidence="2 3">
    <name type="scientific">Orbilia ellipsospora</name>
    <dbReference type="NCBI Taxonomy" id="2528407"/>
    <lineage>
        <taxon>Eukaryota</taxon>
        <taxon>Fungi</taxon>
        <taxon>Dikarya</taxon>
        <taxon>Ascomycota</taxon>
        <taxon>Pezizomycotina</taxon>
        <taxon>Orbiliomycetes</taxon>
        <taxon>Orbiliales</taxon>
        <taxon>Orbiliaceae</taxon>
        <taxon>Orbilia</taxon>
    </lineage>
</organism>
<evidence type="ECO:0000313" key="2">
    <source>
        <dbReference type="EMBL" id="KAK6533814.1"/>
    </source>
</evidence>
<evidence type="ECO:0000313" key="3">
    <source>
        <dbReference type="Proteomes" id="UP001365542"/>
    </source>
</evidence>
<keyword evidence="1" id="KW-0732">Signal</keyword>
<gene>
    <name evidence="2" type="ORF">TWF694_002743</name>
</gene>